<accession>A0ABQ7LPN9</accession>
<organism evidence="1 2">
    <name type="scientific">Brassica rapa subsp. trilocularis</name>
    <dbReference type="NCBI Taxonomy" id="1813537"/>
    <lineage>
        <taxon>Eukaryota</taxon>
        <taxon>Viridiplantae</taxon>
        <taxon>Streptophyta</taxon>
        <taxon>Embryophyta</taxon>
        <taxon>Tracheophyta</taxon>
        <taxon>Spermatophyta</taxon>
        <taxon>Magnoliopsida</taxon>
        <taxon>eudicotyledons</taxon>
        <taxon>Gunneridae</taxon>
        <taxon>Pentapetalae</taxon>
        <taxon>rosids</taxon>
        <taxon>malvids</taxon>
        <taxon>Brassicales</taxon>
        <taxon>Brassicaceae</taxon>
        <taxon>Brassiceae</taxon>
        <taxon>Brassica</taxon>
    </lineage>
</organism>
<name>A0ABQ7LPN9_BRACM</name>
<sequence>MERQQIDYTAWSLRSARAYTLLGRYVATEHAHARSLRSDQAHTLLGRYAHARSLRSDRARTLLGRYVATKHAHAARSLVATEHAHAARSLVATEHAHAARSLVVTEHAHCSVATDRARTRLGHYVATERPVRPKKGPPWGSLLNPHRNAFRFVSIGVSVEILRRKQVGLFLARFHSLRSDRARAKVWSLRSDRALPNIDTTPVHAFSSNLQMLSPEDHSKLKIVVSASSRETAQKGLKHDSRPILRFLNPKPVNHSTVYAWSTRKDKCQVSADKYGSFEDNWHKSKSVNRPWSYCDSIRFSRLRVARIRNLADKSRAQAYTLFANFGSHTCQTFTRYVATGKASERPPARYIATCEASKSSSFVFSFESRSKHFSFRLNRSFRRDFTTKTCKTRLKSFAYPYLQLCVLLQISIEMSLVSVGVTIETLRPKKAAKTCFLAWIPIKRIKRQRNPRKDIFTKSLAVKSCSNLNRTTKYDCPKAPDMYPNRLWTSSSMAIGPQTSQARSICSDQACTQLGRCVATESEPSSVAT</sequence>
<proteinExistence type="predicted"/>
<protein>
    <recommendedName>
        <fullName evidence="3">DUF4005 domain-containing protein</fullName>
    </recommendedName>
</protein>
<comment type="caution">
    <text evidence="1">The sequence shown here is derived from an EMBL/GenBank/DDBJ whole genome shotgun (WGS) entry which is preliminary data.</text>
</comment>
<dbReference type="EMBL" id="JADBGQ010000007">
    <property type="protein sequence ID" value="KAG5388545.1"/>
    <property type="molecule type" value="Genomic_DNA"/>
</dbReference>
<dbReference type="Proteomes" id="UP000823674">
    <property type="component" value="Chromosome A08"/>
</dbReference>
<evidence type="ECO:0000313" key="1">
    <source>
        <dbReference type="EMBL" id="KAG5388545.1"/>
    </source>
</evidence>
<gene>
    <name evidence="1" type="primary">A08g503590.1_BraROA</name>
    <name evidence="1" type="ORF">IGI04_030086</name>
</gene>
<keyword evidence="2" id="KW-1185">Reference proteome</keyword>
<reference evidence="1 2" key="1">
    <citation type="submission" date="2021-03" db="EMBL/GenBank/DDBJ databases">
        <authorList>
            <person name="King G.J."/>
            <person name="Bancroft I."/>
            <person name="Baten A."/>
            <person name="Bloomfield J."/>
            <person name="Borpatragohain P."/>
            <person name="He Z."/>
            <person name="Irish N."/>
            <person name="Irwin J."/>
            <person name="Liu K."/>
            <person name="Mauleon R.P."/>
            <person name="Moore J."/>
            <person name="Morris R."/>
            <person name="Ostergaard L."/>
            <person name="Wang B."/>
            <person name="Wells R."/>
        </authorList>
    </citation>
    <scope>NUCLEOTIDE SEQUENCE [LARGE SCALE GENOMIC DNA]</scope>
    <source>
        <strain evidence="1">R-o-18</strain>
        <tissue evidence="1">Leaf</tissue>
    </source>
</reference>
<evidence type="ECO:0000313" key="2">
    <source>
        <dbReference type="Proteomes" id="UP000823674"/>
    </source>
</evidence>
<evidence type="ECO:0008006" key="3">
    <source>
        <dbReference type="Google" id="ProtNLM"/>
    </source>
</evidence>